<dbReference type="AlphaFoldDB" id="A0A8S1MVP1"/>
<sequence>MLELLYIWLLKQRNKGKNNMINLQIYGQWELFCLKFQQNKLYLMNKLQINWKKLKMKKSYSRGQIQIISKQDKKFQISDELIKRMIIMNSADRIKGKEIIQKINKMQSEGEKKMLYRTKHYNQTPTMQMLIIIRVTINI</sequence>
<evidence type="ECO:0000313" key="1">
    <source>
        <dbReference type="EMBL" id="CAD8082071.1"/>
    </source>
</evidence>
<dbReference type="Proteomes" id="UP000692954">
    <property type="component" value="Unassembled WGS sequence"/>
</dbReference>
<reference evidence="1" key="1">
    <citation type="submission" date="2021-01" db="EMBL/GenBank/DDBJ databases">
        <authorList>
            <consortium name="Genoscope - CEA"/>
            <person name="William W."/>
        </authorList>
    </citation>
    <scope>NUCLEOTIDE SEQUENCE</scope>
</reference>
<dbReference type="EMBL" id="CAJJDN010000043">
    <property type="protein sequence ID" value="CAD8082071.1"/>
    <property type="molecule type" value="Genomic_DNA"/>
</dbReference>
<organism evidence="1 2">
    <name type="scientific">Paramecium sonneborni</name>
    <dbReference type="NCBI Taxonomy" id="65129"/>
    <lineage>
        <taxon>Eukaryota</taxon>
        <taxon>Sar</taxon>
        <taxon>Alveolata</taxon>
        <taxon>Ciliophora</taxon>
        <taxon>Intramacronucleata</taxon>
        <taxon>Oligohymenophorea</taxon>
        <taxon>Peniculida</taxon>
        <taxon>Parameciidae</taxon>
        <taxon>Paramecium</taxon>
    </lineage>
</organism>
<accession>A0A8S1MVP1</accession>
<comment type="caution">
    <text evidence="1">The sequence shown here is derived from an EMBL/GenBank/DDBJ whole genome shotgun (WGS) entry which is preliminary data.</text>
</comment>
<protein>
    <submittedName>
        <fullName evidence="1">Uncharacterized protein</fullName>
    </submittedName>
</protein>
<proteinExistence type="predicted"/>
<evidence type="ECO:0000313" key="2">
    <source>
        <dbReference type="Proteomes" id="UP000692954"/>
    </source>
</evidence>
<keyword evidence="2" id="KW-1185">Reference proteome</keyword>
<name>A0A8S1MVP1_9CILI</name>
<gene>
    <name evidence="1" type="ORF">PSON_ATCC_30995.1.T0430003</name>
</gene>